<dbReference type="InterPro" id="IPR047130">
    <property type="entry name" value="7TM_GPCR_Srsx_nematod"/>
</dbReference>
<name>A0A9P1IV96_9PELO</name>
<dbReference type="SUPFAM" id="SSF81321">
    <property type="entry name" value="Family A G protein-coupled receptor-like"/>
    <property type="match status" value="1"/>
</dbReference>
<proteinExistence type="predicted"/>
<evidence type="ECO:0000256" key="4">
    <source>
        <dbReference type="ARBA" id="ARBA00023136"/>
    </source>
</evidence>
<organism evidence="7 8">
    <name type="scientific">Caenorhabditis angaria</name>
    <dbReference type="NCBI Taxonomy" id="860376"/>
    <lineage>
        <taxon>Eukaryota</taxon>
        <taxon>Metazoa</taxon>
        <taxon>Ecdysozoa</taxon>
        <taxon>Nematoda</taxon>
        <taxon>Chromadorea</taxon>
        <taxon>Rhabditida</taxon>
        <taxon>Rhabditina</taxon>
        <taxon>Rhabditomorpha</taxon>
        <taxon>Rhabditoidea</taxon>
        <taxon>Rhabditidae</taxon>
        <taxon>Peloderinae</taxon>
        <taxon>Caenorhabditis</taxon>
    </lineage>
</organism>
<dbReference type="GO" id="GO:0016020">
    <property type="term" value="C:membrane"/>
    <property type="evidence" value="ECO:0007669"/>
    <property type="project" value="UniProtKB-SubCell"/>
</dbReference>
<dbReference type="PROSITE" id="PS50262">
    <property type="entry name" value="G_PROTEIN_RECEP_F1_2"/>
    <property type="match status" value="1"/>
</dbReference>
<evidence type="ECO:0000259" key="6">
    <source>
        <dbReference type="PROSITE" id="PS50262"/>
    </source>
</evidence>
<evidence type="ECO:0000256" key="2">
    <source>
        <dbReference type="ARBA" id="ARBA00022692"/>
    </source>
</evidence>
<reference evidence="7" key="1">
    <citation type="submission" date="2022-11" db="EMBL/GenBank/DDBJ databases">
        <authorList>
            <person name="Kikuchi T."/>
        </authorList>
    </citation>
    <scope>NUCLEOTIDE SEQUENCE</scope>
    <source>
        <strain evidence="7">PS1010</strain>
    </source>
</reference>
<evidence type="ECO:0000313" key="8">
    <source>
        <dbReference type="Proteomes" id="UP001152747"/>
    </source>
</evidence>
<keyword evidence="8" id="KW-1185">Reference proteome</keyword>
<dbReference type="AlphaFoldDB" id="A0A9P1IV96"/>
<evidence type="ECO:0000256" key="1">
    <source>
        <dbReference type="ARBA" id="ARBA00004370"/>
    </source>
</evidence>
<keyword evidence="4 5" id="KW-0472">Membrane</keyword>
<protein>
    <recommendedName>
        <fullName evidence="6">G-protein coupled receptors family 1 profile domain-containing protein</fullName>
    </recommendedName>
</protein>
<dbReference type="InterPro" id="IPR017452">
    <property type="entry name" value="GPCR_Rhodpsn_7TM"/>
</dbReference>
<dbReference type="Proteomes" id="UP001152747">
    <property type="component" value="Unassembled WGS sequence"/>
</dbReference>
<dbReference type="Gene3D" id="1.20.1070.10">
    <property type="entry name" value="Rhodopsin 7-helix transmembrane proteins"/>
    <property type="match status" value="1"/>
</dbReference>
<keyword evidence="2 5" id="KW-0812">Transmembrane</keyword>
<comment type="subcellular location">
    <subcellularLocation>
        <location evidence="1">Membrane</location>
    </subcellularLocation>
</comment>
<evidence type="ECO:0000256" key="5">
    <source>
        <dbReference type="SAM" id="Phobius"/>
    </source>
</evidence>
<feature type="transmembrane region" description="Helical" evidence="5">
    <location>
        <begin position="20"/>
        <end position="42"/>
    </location>
</feature>
<evidence type="ECO:0000313" key="7">
    <source>
        <dbReference type="EMBL" id="CAI5452838.1"/>
    </source>
</evidence>
<sequence>MSSDIVFSTKTTASYDKFSIVMYISEGFLILLVNIFLAIKLFSHPNLRCQKEFVVIGSCIVFDIFFGMTYFSAGVFRLIVILKYEYFPLVSMFDCFSTIHNQLFIIITIMAGIQLFSTAIDRFICIFFPFFYIKLHHEYSYSIMFLPYLILIPLWIPGLTGAYENRLVKNFTMNCLLNQSITVNWYVYYRTIRIVCTILCIFIYVPIFVKMCLSIQNHTKLVPGSTKNNKRLLSMTKTVALITGSTFILFTIPDLITYFYPFVNSNVMYLMNLNKGVVNILIFMTTQKTLRQLMFPTKIQEIQSEAFSSRKKNTTVVQIG</sequence>
<gene>
    <name evidence="7" type="ORF">CAMP_LOCUS15475</name>
</gene>
<comment type="caution">
    <text evidence="7">The sequence shown here is derived from an EMBL/GenBank/DDBJ whole genome shotgun (WGS) entry which is preliminary data.</text>
</comment>
<feature type="transmembrane region" description="Helical" evidence="5">
    <location>
        <begin position="239"/>
        <end position="260"/>
    </location>
</feature>
<feature type="transmembrane region" description="Helical" evidence="5">
    <location>
        <begin position="102"/>
        <end position="133"/>
    </location>
</feature>
<evidence type="ECO:0000256" key="3">
    <source>
        <dbReference type="ARBA" id="ARBA00022989"/>
    </source>
</evidence>
<dbReference type="OrthoDB" id="5820857at2759"/>
<accession>A0A9P1IV96</accession>
<dbReference type="PANTHER" id="PTHR23360:SF26">
    <property type="entry name" value="G-PROTEIN COUPLED RECEPTORS FAMILY 1 PROFILE DOMAIN-CONTAINING PROTEIN"/>
    <property type="match status" value="1"/>
</dbReference>
<feature type="transmembrane region" description="Helical" evidence="5">
    <location>
        <begin position="54"/>
        <end position="82"/>
    </location>
</feature>
<feature type="transmembrane region" description="Helical" evidence="5">
    <location>
        <begin position="145"/>
        <end position="163"/>
    </location>
</feature>
<feature type="domain" description="G-protein coupled receptors family 1 profile" evidence="6">
    <location>
        <begin position="33"/>
        <end position="295"/>
    </location>
</feature>
<dbReference type="EMBL" id="CANHGI010000005">
    <property type="protein sequence ID" value="CAI5452838.1"/>
    <property type="molecule type" value="Genomic_DNA"/>
</dbReference>
<keyword evidence="3 5" id="KW-1133">Transmembrane helix</keyword>
<feature type="transmembrane region" description="Helical" evidence="5">
    <location>
        <begin position="187"/>
        <end position="209"/>
    </location>
</feature>
<dbReference type="PANTHER" id="PTHR23360">
    <property type="entry name" value="G-PROTEIN COUPLED RECEPTORS FAMILY 1 PROFILE DOMAIN-CONTAINING PROTEIN-RELATED"/>
    <property type="match status" value="1"/>
</dbReference>